<dbReference type="PIRSF" id="PIRSF002070">
    <property type="entry name" value="SSB"/>
    <property type="match status" value="1"/>
</dbReference>
<dbReference type="GO" id="GO:0009295">
    <property type="term" value="C:nucleoid"/>
    <property type="evidence" value="ECO:0007669"/>
    <property type="project" value="TreeGrafter"/>
</dbReference>
<dbReference type="PANTHER" id="PTHR10302">
    <property type="entry name" value="SINGLE-STRANDED DNA-BINDING PROTEIN"/>
    <property type="match status" value="1"/>
</dbReference>
<dbReference type="PANTHER" id="PTHR10302:SF27">
    <property type="entry name" value="SINGLE-STRANDED DNA-BINDING PROTEIN"/>
    <property type="match status" value="1"/>
</dbReference>
<feature type="region of interest" description="Disordered" evidence="4">
    <location>
        <begin position="95"/>
        <end position="139"/>
    </location>
</feature>
<dbReference type="InterPro" id="IPR000424">
    <property type="entry name" value="Primosome_PriB/ssb"/>
</dbReference>
<evidence type="ECO:0000313" key="5">
    <source>
        <dbReference type="EMBL" id="SFV40540.1"/>
    </source>
</evidence>
<comment type="subunit">
    <text evidence="2">Homotetramer.</text>
</comment>
<evidence type="ECO:0000256" key="2">
    <source>
        <dbReference type="HAMAP-Rule" id="MF_00984"/>
    </source>
</evidence>
<proteinExistence type="inferred from homology"/>
<protein>
    <recommendedName>
        <fullName evidence="2 3">Single-stranded DNA-binding protein</fullName>
        <shortName evidence="2">SSB</shortName>
    </recommendedName>
</protein>
<keyword evidence="1 2" id="KW-0238">DNA-binding</keyword>
<organism evidence="5 6">
    <name type="scientific">Ligilactobacillus acidipiscis</name>
    <dbReference type="NCBI Taxonomy" id="89059"/>
    <lineage>
        <taxon>Bacteria</taxon>
        <taxon>Bacillati</taxon>
        <taxon>Bacillota</taxon>
        <taxon>Bacilli</taxon>
        <taxon>Lactobacillales</taxon>
        <taxon>Lactobacillaceae</taxon>
        <taxon>Ligilactobacillus</taxon>
    </lineage>
</organism>
<evidence type="ECO:0000256" key="3">
    <source>
        <dbReference type="PIRNR" id="PIRNR002070"/>
    </source>
</evidence>
<name>A0A1K1KNZ2_9LACO</name>
<dbReference type="AlphaFoldDB" id="A0A1K1KNZ2"/>
<dbReference type="RefSeq" id="WP_079579052.1">
    <property type="nucleotide sequence ID" value="NZ_LT630287.1"/>
</dbReference>
<dbReference type="Pfam" id="PF00436">
    <property type="entry name" value="SSB"/>
    <property type="match status" value="1"/>
</dbReference>
<dbReference type="EMBL" id="LT630287">
    <property type="protein sequence ID" value="SFV40540.1"/>
    <property type="molecule type" value="Genomic_DNA"/>
</dbReference>
<dbReference type="InterPro" id="IPR012340">
    <property type="entry name" value="NA-bd_OB-fold"/>
</dbReference>
<dbReference type="NCBIfam" id="TIGR00621">
    <property type="entry name" value="ssb"/>
    <property type="match status" value="1"/>
</dbReference>
<dbReference type="InterPro" id="IPR011344">
    <property type="entry name" value="ssDNA-bd"/>
</dbReference>
<dbReference type="GO" id="GO:0006260">
    <property type="term" value="P:DNA replication"/>
    <property type="evidence" value="ECO:0007669"/>
    <property type="project" value="InterPro"/>
</dbReference>
<dbReference type="Proteomes" id="UP000190935">
    <property type="component" value="Chromosome I"/>
</dbReference>
<dbReference type="HAMAP" id="MF_00984">
    <property type="entry name" value="SSB"/>
    <property type="match status" value="1"/>
</dbReference>
<accession>A0A1K1KNZ2</accession>
<dbReference type="PROSITE" id="PS50935">
    <property type="entry name" value="SSB"/>
    <property type="match status" value="1"/>
</dbReference>
<gene>
    <name evidence="5" type="ORF">LAC1533_1120</name>
</gene>
<feature type="compositionally biased region" description="Basic and acidic residues" evidence="4">
    <location>
        <begin position="96"/>
        <end position="107"/>
    </location>
</feature>
<dbReference type="KEGG" id="laca:LAC1533_1120"/>
<sequence>MNSTNLVGRLTRDIEIRQTSNGKSVGSFTLAVNGYNDNPDFIRCQVWEKRADNLAKFTHKGSQIGITGRISTGSYQDKDGKTVYTTDVVVNSFDLLDPKENKQDRPDPYNPQNTDDGGVNDPFKDDSQQIDITDDMMPF</sequence>
<evidence type="ECO:0000256" key="1">
    <source>
        <dbReference type="ARBA" id="ARBA00023125"/>
    </source>
</evidence>
<dbReference type="CDD" id="cd04496">
    <property type="entry name" value="SSB_OBF"/>
    <property type="match status" value="1"/>
</dbReference>
<dbReference type="SUPFAM" id="SSF50249">
    <property type="entry name" value="Nucleic acid-binding proteins"/>
    <property type="match status" value="1"/>
</dbReference>
<dbReference type="GeneID" id="95349221"/>
<comment type="caution">
    <text evidence="2">Lacks conserved residue(s) required for the propagation of feature annotation.</text>
</comment>
<evidence type="ECO:0000256" key="4">
    <source>
        <dbReference type="SAM" id="MobiDB-lite"/>
    </source>
</evidence>
<dbReference type="Gene3D" id="2.40.50.140">
    <property type="entry name" value="Nucleic acid-binding proteins"/>
    <property type="match status" value="1"/>
</dbReference>
<evidence type="ECO:0000313" key="6">
    <source>
        <dbReference type="Proteomes" id="UP000190935"/>
    </source>
</evidence>
<dbReference type="GO" id="GO:0003697">
    <property type="term" value="F:single-stranded DNA binding"/>
    <property type="evidence" value="ECO:0007669"/>
    <property type="project" value="UniProtKB-UniRule"/>
</dbReference>
<reference evidence="6" key="1">
    <citation type="submission" date="2016-11" db="EMBL/GenBank/DDBJ databases">
        <authorList>
            <person name="Papadimitriou K."/>
        </authorList>
    </citation>
    <scope>NUCLEOTIDE SEQUENCE [LARGE SCALE GENOMIC DNA]</scope>
    <source>
        <strain evidence="6">ACA-DC 1533</strain>
    </source>
</reference>